<reference evidence="4 5" key="1">
    <citation type="journal article" date="2021" name="Commun. Biol.">
        <title>The genome of Shorea leprosula (Dipterocarpaceae) highlights the ecological relevance of drought in aseasonal tropical rainforests.</title>
        <authorList>
            <person name="Ng K.K.S."/>
            <person name="Kobayashi M.J."/>
            <person name="Fawcett J.A."/>
            <person name="Hatakeyama M."/>
            <person name="Paape T."/>
            <person name="Ng C.H."/>
            <person name="Ang C.C."/>
            <person name="Tnah L.H."/>
            <person name="Lee C.T."/>
            <person name="Nishiyama T."/>
            <person name="Sese J."/>
            <person name="O'Brien M.J."/>
            <person name="Copetti D."/>
            <person name="Mohd Noor M.I."/>
            <person name="Ong R.C."/>
            <person name="Putra M."/>
            <person name="Sireger I.Z."/>
            <person name="Indrioko S."/>
            <person name="Kosugi Y."/>
            <person name="Izuno A."/>
            <person name="Isagi Y."/>
            <person name="Lee S.L."/>
            <person name="Shimizu K.K."/>
        </authorList>
    </citation>
    <scope>NUCLEOTIDE SEQUENCE [LARGE SCALE GENOMIC DNA]</scope>
    <source>
        <strain evidence="4">214</strain>
    </source>
</reference>
<evidence type="ECO:0000256" key="3">
    <source>
        <dbReference type="ARBA" id="ARBA00022946"/>
    </source>
</evidence>
<dbReference type="InterPro" id="IPR003690">
    <property type="entry name" value="MTERF"/>
</dbReference>
<comment type="similarity">
    <text evidence="1">Belongs to the mTERF family.</text>
</comment>
<keyword evidence="5" id="KW-1185">Reference proteome</keyword>
<dbReference type="InterPro" id="IPR038538">
    <property type="entry name" value="MTERF_sf"/>
</dbReference>
<organism evidence="4 5">
    <name type="scientific">Rubroshorea leprosula</name>
    <dbReference type="NCBI Taxonomy" id="152421"/>
    <lineage>
        <taxon>Eukaryota</taxon>
        <taxon>Viridiplantae</taxon>
        <taxon>Streptophyta</taxon>
        <taxon>Embryophyta</taxon>
        <taxon>Tracheophyta</taxon>
        <taxon>Spermatophyta</taxon>
        <taxon>Magnoliopsida</taxon>
        <taxon>eudicotyledons</taxon>
        <taxon>Gunneridae</taxon>
        <taxon>Pentapetalae</taxon>
        <taxon>rosids</taxon>
        <taxon>malvids</taxon>
        <taxon>Malvales</taxon>
        <taxon>Dipterocarpaceae</taxon>
        <taxon>Rubroshorea</taxon>
    </lineage>
</organism>
<sequence length="391" mass="44531">MIYLLCKTALHGRPSMAASPFFRRFCILRSYPSKLSLRFVSTTSNQNSFTLSYLINACGFSPESASLASATLASKGILFETPDKPDSVIAFFKNLGISKTQIASIIKKRPELLVFDTEKTLLPKVEFLRSRGFSSSDLATILSLNPHLLARSLENHIIPSFNIFSNNLSLPDESAFKAIKRFPRILTMQLEDELLPNINTLREIGVRESHIVNIFRLHPRTFWMDQGAFKEIIDQVQKMGFHPSTLNFVSAIRVLRSLSRSKWEWKVEIYKKLGWTEEDVLKAFKLDPTCMFSSAEKIIAVMDFLVNKMGIQPSVVAKAPVVLKLSLEKRIIPRGLFAQHLMSKGLVKNFSLQTLFYTTEESFLQKFVNCHEEKKASELLKLYEQKLGLPR</sequence>
<dbReference type="GO" id="GO:0006353">
    <property type="term" value="P:DNA-templated transcription termination"/>
    <property type="evidence" value="ECO:0007669"/>
    <property type="project" value="UniProtKB-KW"/>
</dbReference>
<dbReference type="PANTHER" id="PTHR13068:SF166">
    <property type="entry name" value="TRANSCRIPTION TERMINATION FACTOR MTERF15, MITOCHONDRIAL-LIKE"/>
    <property type="match status" value="1"/>
</dbReference>
<keyword evidence="2" id="KW-0804">Transcription</keyword>
<keyword evidence="3" id="KW-0809">Transit peptide</keyword>
<name>A0AAV5L2R5_9ROSI</name>
<gene>
    <name evidence="4" type="ORF">SLEP1_g40219</name>
</gene>
<dbReference type="AlphaFoldDB" id="A0AAV5L2R5"/>
<dbReference type="PANTHER" id="PTHR13068">
    <property type="entry name" value="CGI-12 PROTEIN-RELATED"/>
    <property type="match status" value="1"/>
</dbReference>
<dbReference type="GO" id="GO:0003676">
    <property type="term" value="F:nucleic acid binding"/>
    <property type="evidence" value="ECO:0007669"/>
    <property type="project" value="InterPro"/>
</dbReference>
<keyword evidence="2" id="KW-0806">Transcription termination</keyword>
<dbReference type="EMBL" id="BPVZ01000091">
    <property type="protein sequence ID" value="GKV31538.1"/>
    <property type="molecule type" value="Genomic_DNA"/>
</dbReference>
<dbReference type="Proteomes" id="UP001054252">
    <property type="component" value="Unassembled WGS sequence"/>
</dbReference>
<comment type="caution">
    <text evidence="4">The sequence shown here is derived from an EMBL/GenBank/DDBJ whole genome shotgun (WGS) entry which is preliminary data.</text>
</comment>
<keyword evidence="2" id="KW-0805">Transcription regulation</keyword>
<evidence type="ECO:0000256" key="1">
    <source>
        <dbReference type="ARBA" id="ARBA00007692"/>
    </source>
</evidence>
<evidence type="ECO:0000313" key="5">
    <source>
        <dbReference type="Proteomes" id="UP001054252"/>
    </source>
</evidence>
<evidence type="ECO:0000256" key="2">
    <source>
        <dbReference type="ARBA" id="ARBA00022472"/>
    </source>
</evidence>
<dbReference type="FunFam" id="1.25.70.10:FF:000001">
    <property type="entry name" value="Mitochondrial transcription termination factor-like"/>
    <property type="match status" value="1"/>
</dbReference>
<accession>A0AAV5L2R5</accession>
<dbReference type="SMART" id="SM00733">
    <property type="entry name" value="Mterf"/>
    <property type="match status" value="6"/>
</dbReference>
<proteinExistence type="inferred from homology"/>
<protein>
    <submittedName>
        <fullName evidence="4">Uncharacterized protein</fullName>
    </submittedName>
</protein>
<dbReference type="Pfam" id="PF02536">
    <property type="entry name" value="mTERF"/>
    <property type="match status" value="1"/>
</dbReference>
<evidence type="ECO:0000313" key="4">
    <source>
        <dbReference type="EMBL" id="GKV31538.1"/>
    </source>
</evidence>
<dbReference type="Gene3D" id="1.25.70.10">
    <property type="entry name" value="Transcription termination factor 3, mitochondrial"/>
    <property type="match status" value="1"/>
</dbReference>